<dbReference type="AlphaFoldDB" id="A0A8T0PLB5"/>
<keyword evidence="2" id="KW-1185">Reference proteome</keyword>
<gene>
    <name evidence="1" type="ORF">PVAP13_8KG321133</name>
</gene>
<comment type="caution">
    <text evidence="1">The sequence shown here is derived from an EMBL/GenBank/DDBJ whole genome shotgun (WGS) entry which is preliminary data.</text>
</comment>
<accession>A0A8T0PLB5</accession>
<evidence type="ECO:0000313" key="2">
    <source>
        <dbReference type="Proteomes" id="UP000823388"/>
    </source>
</evidence>
<protein>
    <submittedName>
        <fullName evidence="1">Uncharacterized protein</fullName>
    </submittedName>
</protein>
<dbReference type="Proteomes" id="UP000823388">
    <property type="component" value="Chromosome 8K"/>
</dbReference>
<name>A0A8T0PLB5_PANVG</name>
<reference evidence="1" key="1">
    <citation type="submission" date="2020-05" db="EMBL/GenBank/DDBJ databases">
        <title>WGS assembly of Panicum virgatum.</title>
        <authorList>
            <person name="Lovell J.T."/>
            <person name="Jenkins J."/>
            <person name="Shu S."/>
            <person name="Juenger T.E."/>
            <person name="Schmutz J."/>
        </authorList>
    </citation>
    <scope>NUCLEOTIDE SEQUENCE</scope>
    <source>
        <strain evidence="1">AP13</strain>
    </source>
</reference>
<dbReference type="EMBL" id="CM029051">
    <property type="protein sequence ID" value="KAG2563061.1"/>
    <property type="molecule type" value="Genomic_DNA"/>
</dbReference>
<sequence>MHGMESGKKKAAGVVALVTAMVVLQLVAAPPTAMAARSLQAHPEGPGEMVIGGAPRSAKIAMERLILKPPVGDATCSRETCYLLSCSGSGCRCQYRYCWRRPEPHAADA</sequence>
<evidence type="ECO:0000313" key="1">
    <source>
        <dbReference type="EMBL" id="KAG2563061.1"/>
    </source>
</evidence>
<organism evidence="1 2">
    <name type="scientific">Panicum virgatum</name>
    <name type="common">Blackwell switchgrass</name>
    <dbReference type="NCBI Taxonomy" id="38727"/>
    <lineage>
        <taxon>Eukaryota</taxon>
        <taxon>Viridiplantae</taxon>
        <taxon>Streptophyta</taxon>
        <taxon>Embryophyta</taxon>
        <taxon>Tracheophyta</taxon>
        <taxon>Spermatophyta</taxon>
        <taxon>Magnoliopsida</taxon>
        <taxon>Liliopsida</taxon>
        <taxon>Poales</taxon>
        <taxon>Poaceae</taxon>
        <taxon>PACMAD clade</taxon>
        <taxon>Panicoideae</taxon>
        <taxon>Panicodae</taxon>
        <taxon>Paniceae</taxon>
        <taxon>Panicinae</taxon>
        <taxon>Panicum</taxon>
        <taxon>Panicum sect. Hiantes</taxon>
    </lineage>
</organism>
<proteinExistence type="predicted"/>